<evidence type="ECO:0000313" key="2">
    <source>
        <dbReference type="Proteomes" id="UP000317429"/>
    </source>
</evidence>
<dbReference type="RefSeq" id="WP_145280442.1">
    <property type="nucleotide sequence ID" value="NZ_CP036291.1"/>
</dbReference>
<organism evidence="1 2">
    <name type="scientific">Pirellulimonas nuda</name>
    <dbReference type="NCBI Taxonomy" id="2528009"/>
    <lineage>
        <taxon>Bacteria</taxon>
        <taxon>Pseudomonadati</taxon>
        <taxon>Planctomycetota</taxon>
        <taxon>Planctomycetia</taxon>
        <taxon>Pirellulales</taxon>
        <taxon>Lacipirellulaceae</taxon>
        <taxon>Pirellulimonas</taxon>
    </lineage>
</organism>
<reference evidence="1 2" key="1">
    <citation type="submission" date="2019-02" db="EMBL/GenBank/DDBJ databases">
        <title>Deep-cultivation of Planctomycetes and their phenomic and genomic characterization uncovers novel biology.</title>
        <authorList>
            <person name="Wiegand S."/>
            <person name="Jogler M."/>
            <person name="Boedeker C."/>
            <person name="Pinto D."/>
            <person name="Vollmers J."/>
            <person name="Rivas-Marin E."/>
            <person name="Kohn T."/>
            <person name="Peeters S.H."/>
            <person name="Heuer A."/>
            <person name="Rast P."/>
            <person name="Oberbeckmann S."/>
            <person name="Bunk B."/>
            <person name="Jeske O."/>
            <person name="Meyerdierks A."/>
            <person name="Storesund J.E."/>
            <person name="Kallscheuer N."/>
            <person name="Luecker S."/>
            <person name="Lage O.M."/>
            <person name="Pohl T."/>
            <person name="Merkel B.J."/>
            <person name="Hornburger P."/>
            <person name="Mueller R.-W."/>
            <person name="Bruemmer F."/>
            <person name="Labrenz M."/>
            <person name="Spormann A.M."/>
            <person name="Op den Camp H."/>
            <person name="Overmann J."/>
            <person name="Amann R."/>
            <person name="Jetten M.S.M."/>
            <person name="Mascher T."/>
            <person name="Medema M.H."/>
            <person name="Devos D.P."/>
            <person name="Kaster A.-K."/>
            <person name="Ovreas L."/>
            <person name="Rohde M."/>
            <person name="Galperin M.Y."/>
            <person name="Jogler C."/>
        </authorList>
    </citation>
    <scope>NUCLEOTIDE SEQUENCE [LARGE SCALE GENOMIC DNA]</scope>
    <source>
        <strain evidence="1 2">Pla175</strain>
    </source>
</reference>
<dbReference type="Proteomes" id="UP000317429">
    <property type="component" value="Chromosome"/>
</dbReference>
<name>A0A518D5U6_9BACT</name>
<keyword evidence="2" id="KW-1185">Reference proteome</keyword>
<protein>
    <submittedName>
        <fullName evidence="1">Uncharacterized protein</fullName>
    </submittedName>
</protein>
<gene>
    <name evidence="1" type="ORF">Pla175_01980</name>
</gene>
<accession>A0A518D5U6</accession>
<dbReference type="AlphaFoldDB" id="A0A518D5U6"/>
<sequence>MPTRLPRISLQTLLLLVTITAMALVIWQLSSKLLPLRREVQALRDETGQLTVDDPTKIHAIAMATDYPLAWKWRVWVPAGKRVRLAHSTHQVSKEGLPQSNGGLDLAGPQEFVVTVKLDRQPDGKWRSGLSYDGVTTFLRVPDDADAWLSEGSSGSQSRHVSRRGVTVGKPGEPMVLLRKRVFYGRGSIPPPTEPPLTDGLLVWIAEEGPEADPSGPQGAGP</sequence>
<dbReference type="OrthoDB" id="283167at2"/>
<evidence type="ECO:0000313" key="1">
    <source>
        <dbReference type="EMBL" id="QDU86845.1"/>
    </source>
</evidence>
<dbReference type="KEGG" id="pnd:Pla175_01980"/>
<proteinExistence type="predicted"/>
<dbReference type="EMBL" id="CP036291">
    <property type="protein sequence ID" value="QDU86845.1"/>
    <property type="molecule type" value="Genomic_DNA"/>
</dbReference>